<proteinExistence type="predicted"/>
<dbReference type="Gene3D" id="2.40.128.20">
    <property type="match status" value="1"/>
</dbReference>
<dbReference type="SUPFAM" id="SSF50814">
    <property type="entry name" value="Lipocalins"/>
    <property type="match status" value="1"/>
</dbReference>
<sequence length="88" mass="10347">ASTWFSYWSADDTRVLFADESCILMGQYIVTGGRTFCMLWIKEYNLQNPPGHCNFMLVSFCGKPVYNAYQNEKTLCDIYEKMPDVWRH</sequence>
<evidence type="ECO:0000313" key="1">
    <source>
        <dbReference type="EMBL" id="KAK8784236.1"/>
    </source>
</evidence>
<protein>
    <submittedName>
        <fullName evidence="1">Uncharacterized protein</fullName>
    </submittedName>
</protein>
<dbReference type="InterPro" id="IPR012674">
    <property type="entry name" value="Calycin"/>
</dbReference>
<feature type="non-terminal residue" evidence="1">
    <location>
        <position position="1"/>
    </location>
</feature>
<dbReference type="Proteomes" id="UP001321473">
    <property type="component" value="Unassembled WGS sequence"/>
</dbReference>
<gene>
    <name evidence="1" type="ORF">V5799_009398</name>
</gene>
<dbReference type="AlphaFoldDB" id="A0AAQ4FB50"/>
<reference evidence="1 2" key="1">
    <citation type="journal article" date="2023" name="Arcadia Sci">
        <title>De novo assembly of a long-read Amblyomma americanum tick genome.</title>
        <authorList>
            <person name="Chou S."/>
            <person name="Poskanzer K.E."/>
            <person name="Rollins M."/>
            <person name="Thuy-Boun P.S."/>
        </authorList>
    </citation>
    <scope>NUCLEOTIDE SEQUENCE [LARGE SCALE GENOMIC DNA]</scope>
    <source>
        <strain evidence="1">F_SG_1</strain>
        <tissue evidence="1">Salivary glands</tissue>
    </source>
</reference>
<comment type="caution">
    <text evidence="1">The sequence shown here is derived from an EMBL/GenBank/DDBJ whole genome shotgun (WGS) entry which is preliminary data.</text>
</comment>
<keyword evidence="2" id="KW-1185">Reference proteome</keyword>
<accession>A0AAQ4FB50</accession>
<name>A0AAQ4FB50_AMBAM</name>
<organism evidence="1 2">
    <name type="scientific">Amblyomma americanum</name>
    <name type="common">Lone star tick</name>
    <dbReference type="NCBI Taxonomy" id="6943"/>
    <lineage>
        <taxon>Eukaryota</taxon>
        <taxon>Metazoa</taxon>
        <taxon>Ecdysozoa</taxon>
        <taxon>Arthropoda</taxon>
        <taxon>Chelicerata</taxon>
        <taxon>Arachnida</taxon>
        <taxon>Acari</taxon>
        <taxon>Parasitiformes</taxon>
        <taxon>Ixodida</taxon>
        <taxon>Ixodoidea</taxon>
        <taxon>Ixodidae</taxon>
        <taxon>Amblyomminae</taxon>
        <taxon>Amblyomma</taxon>
    </lineage>
</organism>
<dbReference type="EMBL" id="JARKHS020004717">
    <property type="protein sequence ID" value="KAK8784236.1"/>
    <property type="molecule type" value="Genomic_DNA"/>
</dbReference>
<evidence type="ECO:0000313" key="2">
    <source>
        <dbReference type="Proteomes" id="UP001321473"/>
    </source>
</evidence>